<evidence type="ECO:0000256" key="4">
    <source>
        <dbReference type="ARBA" id="ARBA00022723"/>
    </source>
</evidence>
<dbReference type="PIRSF" id="PIRSF000178">
    <property type="entry name" value="SDH_cyt_b560"/>
    <property type="match status" value="1"/>
</dbReference>
<dbReference type="PANTHER" id="PTHR10978:SF5">
    <property type="entry name" value="SUCCINATE DEHYDROGENASE CYTOCHROME B560 SUBUNIT, MITOCHONDRIAL"/>
    <property type="match status" value="1"/>
</dbReference>
<evidence type="ECO:0000256" key="3">
    <source>
        <dbReference type="ARBA" id="ARBA00022692"/>
    </source>
</evidence>
<dbReference type="PANTHER" id="PTHR10978">
    <property type="entry name" value="SUCCINATE DEHYDROGENASE CYTOCHROME B560 SUBUNIT"/>
    <property type="match status" value="1"/>
</dbReference>
<keyword evidence="2 8" id="KW-0349">Heme</keyword>
<keyword evidence="3 9" id="KW-0812">Transmembrane</keyword>
<dbReference type="GO" id="GO:0046872">
    <property type="term" value="F:metal ion binding"/>
    <property type="evidence" value="ECO:0007669"/>
    <property type="project" value="UniProtKB-KW"/>
</dbReference>
<keyword evidence="5 9" id="KW-1133">Transmembrane helix</keyword>
<evidence type="ECO:0000256" key="2">
    <source>
        <dbReference type="ARBA" id="ARBA00022617"/>
    </source>
</evidence>
<dbReference type="GeneID" id="37504506"/>
<keyword evidence="10" id="KW-0496">Mitochondrion</keyword>
<feature type="binding site" description="axial binding residue" evidence="8">
    <location>
        <position position="83"/>
    </location>
    <ligand>
        <name>heme</name>
        <dbReference type="ChEBI" id="CHEBI:30413"/>
        <note>ligand shared with second transmembrane subunit</note>
    </ligand>
    <ligandPart>
        <name>Fe</name>
        <dbReference type="ChEBI" id="CHEBI:18248"/>
    </ligandPart>
</feature>
<keyword evidence="7 9" id="KW-0472">Membrane</keyword>
<dbReference type="RefSeq" id="YP_009500454.1">
    <property type="nucleotide sequence ID" value="NC_038101.1"/>
</dbReference>
<accession>A0A344V6M9</accession>
<evidence type="ECO:0000256" key="7">
    <source>
        <dbReference type="ARBA" id="ARBA00023136"/>
    </source>
</evidence>
<feature type="transmembrane region" description="Helical" evidence="9">
    <location>
        <begin position="21"/>
        <end position="43"/>
    </location>
</feature>
<dbReference type="SUPFAM" id="SSF81343">
    <property type="entry name" value="Fumarate reductase respiratory complex transmembrane subunits"/>
    <property type="match status" value="1"/>
</dbReference>
<evidence type="ECO:0000256" key="5">
    <source>
        <dbReference type="ARBA" id="ARBA00022989"/>
    </source>
</evidence>
<name>A0A344V6M9_9FLOR</name>
<evidence type="ECO:0000256" key="6">
    <source>
        <dbReference type="ARBA" id="ARBA00023004"/>
    </source>
</evidence>
<evidence type="ECO:0000313" key="10">
    <source>
        <dbReference type="EMBL" id="AXE43616.1"/>
    </source>
</evidence>
<evidence type="ECO:0000256" key="9">
    <source>
        <dbReference type="SAM" id="Phobius"/>
    </source>
</evidence>
<dbReference type="InterPro" id="IPR034804">
    <property type="entry name" value="SQR/QFR_C/D"/>
</dbReference>
<dbReference type="EMBL" id="MF372958">
    <property type="protein sequence ID" value="AXE43616.1"/>
    <property type="molecule type" value="Genomic_DNA"/>
</dbReference>
<proteinExistence type="predicted"/>
<dbReference type="PROSITE" id="PS01000">
    <property type="entry name" value="SDH_CYT_1"/>
    <property type="match status" value="1"/>
</dbReference>
<keyword evidence="4 8" id="KW-0479">Metal-binding</keyword>
<reference evidence="10" key="1">
    <citation type="submission" date="2017-06" db="EMBL/GenBank/DDBJ databases">
        <title>Complete mitochondrial genome of Gracilaria bailinae.</title>
        <authorList>
            <person name="Zhang L."/>
            <person name="Liu T."/>
        </authorList>
    </citation>
    <scope>NUCLEOTIDE SEQUENCE</scope>
</reference>
<dbReference type="AlphaFoldDB" id="A0A344V6M9"/>
<dbReference type="CDD" id="cd03499">
    <property type="entry name" value="SQR_TypeC_SdhC"/>
    <property type="match status" value="1"/>
</dbReference>
<dbReference type="InterPro" id="IPR014314">
    <property type="entry name" value="Succ_DH_cytb556"/>
</dbReference>
<gene>
    <name evidence="10" type="primary">sdhC</name>
</gene>
<keyword evidence="6 8" id="KW-0408">Iron</keyword>
<dbReference type="Pfam" id="PF01127">
    <property type="entry name" value="Sdh_cyt"/>
    <property type="match status" value="1"/>
</dbReference>
<protein>
    <submittedName>
        <fullName evidence="10">SdhC</fullName>
    </submittedName>
</protein>
<feature type="transmembrane region" description="Helical" evidence="9">
    <location>
        <begin position="103"/>
        <end position="122"/>
    </location>
</feature>
<dbReference type="GO" id="GO:0006099">
    <property type="term" value="P:tricarboxylic acid cycle"/>
    <property type="evidence" value="ECO:0007669"/>
    <property type="project" value="InterPro"/>
</dbReference>
<comment type="cofactor">
    <cofactor evidence="8">
        <name>heme</name>
        <dbReference type="ChEBI" id="CHEBI:30413"/>
    </cofactor>
    <text evidence="8">The heme is bound between the two transmembrane subunits.</text>
</comment>
<feature type="transmembrane region" description="Helical" evidence="9">
    <location>
        <begin position="63"/>
        <end position="82"/>
    </location>
</feature>
<comment type="subcellular location">
    <subcellularLocation>
        <location evidence="1">Membrane</location>
        <topology evidence="1">Multi-pass membrane protein</topology>
    </subcellularLocation>
</comment>
<dbReference type="InterPro" id="IPR000701">
    <property type="entry name" value="SuccDH_FuR_B_TM-su"/>
</dbReference>
<dbReference type="InterPro" id="IPR018495">
    <property type="entry name" value="Succ_DH_cyt_bsu_CS"/>
</dbReference>
<dbReference type="Gene3D" id="1.20.1300.10">
    <property type="entry name" value="Fumarate reductase/succinate dehydrogenase, transmembrane subunit"/>
    <property type="match status" value="1"/>
</dbReference>
<evidence type="ECO:0000256" key="1">
    <source>
        <dbReference type="ARBA" id="ARBA00004141"/>
    </source>
</evidence>
<dbReference type="NCBIfam" id="TIGR02970">
    <property type="entry name" value="succ_dehyd_cytB"/>
    <property type="match status" value="1"/>
</dbReference>
<dbReference type="GO" id="GO:0005739">
    <property type="term" value="C:mitochondrion"/>
    <property type="evidence" value="ECO:0007669"/>
    <property type="project" value="GOC"/>
</dbReference>
<organism evidence="10">
    <name type="scientific">Gracilariopsis heteroclada</name>
    <dbReference type="NCBI Taxonomy" id="172978"/>
    <lineage>
        <taxon>Eukaryota</taxon>
        <taxon>Rhodophyta</taxon>
        <taxon>Florideophyceae</taxon>
        <taxon>Rhodymeniophycidae</taxon>
        <taxon>Gracilariales</taxon>
        <taxon>Gracilariaceae</taxon>
        <taxon>Gracilariopsis</taxon>
    </lineage>
</organism>
<sequence>MYNRPISPHITIYKPQISSLFSVWHRISGLFLTFLIVFFLVSLQLSLHSTIALNILSSLITQFKISFIFHFIYTFSLSLFFYHTINGVKHIIWDLGYFINSKFLFLFVFIVGFFIFLVILLSL</sequence>
<dbReference type="GO" id="GO:0009055">
    <property type="term" value="F:electron transfer activity"/>
    <property type="evidence" value="ECO:0007669"/>
    <property type="project" value="InterPro"/>
</dbReference>
<geneLocation type="mitochondrion" evidence="10"/>
<dbReference type="GO" id="GO:0006121">
    <property type="term" value="P:mitochondrial electron transport, succinate to ubiquinone"/>
    <property type="evidence" value="ECO:0007669"/>
    <property type="project" value="TreeGrafter"/>
</dbReference>
<evidence type="ECO:0000256" key="8">
    <source>
        <dbReference type="PIRSR" id="PIRSR000178-1"/>
    </source>
</evidence>
<dbReference type="GO" id="GO:0016020">
    <property type="term" value="C:membrane"/>
    <property type="evidence" value="ECO:0007669"/>
    <property type="project" value="UniProtKB-SubCell"/>
</dbReference>